<dbReference type="Gene3D" id="2.40.50.100">
    <property type="match status" value="1"/>
</dbReference>
<evidence type="ECO:0000259" key="6">
    <source>
        <dbReference type="Pfam" id="PF25944"/>
    </source>
</evidence>
<dbReference type="GO" id="GO:0022857">
    <property type="term" value="F:transmembrane transporter activity"/>
    <property type="evidence" value="ECO:0007669"/>
    <property type="project" value="InterPro"/>
</dbReference>
<feature type="domain" description="Multidrug resistance protein MdtA-like beta-barrel" evidence="6">
    <location>
        <begin position="212"/>
        <end position="298"/>
    </location>
</feature>
<sequence>MSSVTPSVPRKIQRALAPLFIGLAFWVVPAYSQQPDDMPPPPVTVAPVETDTVDVEGVYAGRARGSREVEVRARVDGILEERLYVEGQVVDKGNALFRIDEEPYEIALRQAEAEQANAQAAYNQANREWQRISSLYEQDAVSQRERDRALSEFELAEAQLAMAQAAVRDAERNLRYTEVEAPLAGATGLEVLPEGSLIERGTLLTSITEHDPIHVRFALPEDDAAVQRAAREARLAAGDEHEYEAELRMPDGSTYPESGTVDFTDSTIDPRTGSVTARAVFPNKEHRIVPGQFLRVKLILEQYEDAVVVDETVVSEGPEGPQVFVVDEEDKAQVRPVELGPVVDGRQIILSGLEVGERLVVNGHVALQDGMPVDVAEDQADEE</sequence>
<evidence type="ECO:0000259" key="4">
    <source>
        <dbReference type="Pfam" id="PF25876"/>
    </source>
</evidence>
<dbReference type="PANTHER" id="PTHR30158">
    <property type="entry name" value="ACRA/E-RELATED COMPONENT OF DRUG EFFLUX TRANSPORTER"/>
    <property type="match status" value="1"/>
</dbReference>
<comment type="caution">
    <text evidence="8">The sequence shown here is derived from an EMBL/GenBank/DDBJ whole genome shotgun (WGS) entry which is preliminary data.</text>
</comment>
<name>A0A498C549_9GAMM</name>
<dbReference type="Pfam" id="PF25917">
    <property type="entry name" value="BSH_RND"/>
    <property type="match status" value="1"/>
</dbReference>
<dbReference type="RefSeq" id="WP_121440856.1">
    <property type="nucleotide sequence ID" value="NZ_RCDA01000001.1"/>
</dbReference>
<evidence type="ECO:0000313" key="8">
    <source>
        <dbReference type="EMBL" id="RLK50363.1"/>
    </source>
</evidence>
<protein>
    <submittedName>
        <fullName evidence="8">Membrane fusion protein (Multidrug efflux system)</fullName>
    </submittedName>
</protein>
<evidence type="ECO:0000256" key="1">
    <source>
        <dbReference type="ARBA" id="ARBA00004519"/>
    </source>
</evidence>
<dbReference type="InterPro" id="IPR058627">
    <property type="entry name" value="MdtA-like_C"/>
</dbReference>
<accession>A0A498C549</accession>
<dbReference type="InterPro" id="IPR058625">
    <property type="entry name" value="MdtA-like_BSH"/>
</dbReference>
<dbReference type="InterPro" id="IPR006143">
    <property type="entry name" value="RND_pump_MFP"/>
</dbReference>
<dbReference type="SUPFAM" id="SSF111369">
    <property type="entry name" value="HlyD-like secretion proteins"/>
    <property type="match status" value="1"/>
</dbReference>
<dbReference type="GO" id="GO:0005886">
    <property type="term" value="C:plasma membrane"/>
    <property type="evidence" value="ECO:0007669"/>
    <property type="project" value="TreeGrafter"/>
</dbReference>
<organism evidence="8 9">
    <name type="scientific">Alkalispirillum mobile</name>
    <dbReference type="NCBI Taxonomy" id="85925"/>
    <lineage>
        <taxon>Bacteria</taxon>
        <taxon>Pseudomonadati</taxon>
        <taxon>Pseudomonadota</taxon>
        <taxon>Gammaproteobacteria</taxon>
        <taxon>Chromatiales</taxon>
        <taxon>Ectothiorhodospiraceae</taxon>
        <taxon>Alkalispirillum</taxon>
    </lineage>
</organism>
<comment type="subcellular location">
    <subcellularLocation>
        <location evidence="1">Cell inner membrane</location>
        <topology evidence="1">Lipid-anchor</topology>
    </subcellularLocation>
</comment>
<proteinExistence type="inferred from homology"/>
<dbReference type="GO" id="GO:0030313">
    <property type="term" value="C:cell envelope"/>
    <property type="evidence" value="ECO:0007669"/>
    <property type="project" value="UniProtKB-SubCell"/>
</dbReference>
<evidence type="ECO:0000259" key="7">
    <source>
        <dbReference type="Pfam" id="PF25967"/>
    </source>
</evidence>
<feature type="coiled-coil region" evidence="3">
    <location>
        <begin position="108"/>
        <end position="180"/>
    </location>
</feature>
<evidence type="ECO:0000256" key="2">
    <source>
        <dbReference type="ARBA" id="ARBA00009477"/>
    </source>
</evidence>
<gene>
    <name evidence="8" type="ORF">DFR31_0259</name>
</gene>
<dbReference type="OrthoDB" id="9800613at2"/>
<feature type="domain" description="Multidrug resistance protein MdtA-like C-terminal permuted SH3" evidence="7">
    <location>
        <begin position="305"/>
        <end position="363"/>
    </location>
</feature>
<reference evidence="8 9" key="1">
    <citation type="submission" date="2018-10" db="EMBL/GenBank/DDBJ databases">
        <title>Genomic Encyclopedia of Type Strains, Phase IV (KMG-IV): sequencing the most valuable type-strain genomes for metagenomic binning, comparative biology and taxonomic classification.</title>
        <authorList>
            <person name="Goeker M."/>
        </authorList>
    </citation>
    <scope>NUCLEOTIDE SEQUENCE [LARGE SCALE GENOMIC DNA]</scope>
    <source>
        <strain evidence="8 9">DSM 12769</strain>
    </source>
</reference>
<keyword evidence="9" id="KW-1185">Reference proteome</keyword>
<feature type="domain" description="Multidrug resistance protein MdtA-like barrel-sandwich hybrid" evidence="5">
    <location>
        <begin position="67"/>
        <end position="207"/>
    </location>
</feature>
<evidence type="ECO:0000259" key="5">
    <source>
        <dbReference type="Pfam" id="PF25917"/>
    </source>
</evidence>
<dbReference type="NCBIfam" id="TIGR01730">
    <property type="entry name" value="RND_mfp"/>
    <property type="match status" value="1"/>
</dbReference>
<feature type="domain" description="Multidrug resistance protein MdtA-like alpha-helical hairpin" evidence="4">
    <location>
        <begin position="108"/>
        <end position="177"/>
    </location>
</feature>
<dbReference type="EMBL" id="RCDA01000001">
    <property type="protein sequence ID" value="RLK50363.1"/>
    <property type="molecule type" value="Genomic_DNA"/>
</dbReference>
<evidence type="ECO:0000256" key="3">
    <source>
        <dbReference type="SAM" id="Coils"/>
    </source>
</evidence>
<dbReference type="Pfam" id="PF25944">
    <property type="entry name" value="Beta-barrel_RND"/>
    <property type="match status" value="1"/>
</dbReference>
<comment type="similarity">
    <text evidence="2">Belongs to the membrane fusion protein (MFP) (TC 8.A.1) family.</text>
</comment>
<dbReference type="Gene3D" id="2.40.30.170">
    <property type="match status" value="1"/>
</dbReference>
<dbReference type="InterPro" id="IPR058624">
    <property type="entry name" value="MdtA-like_HH"/>
</dbReference>
<dbReference type="GO" id="GO:0046677">
    <property type="term" value="P:response to antibiotic"/>
    <property type="evidence" value="ECO:0007669"/>
    <property type="project" value="TreeGrafter"/>
</dbReference>
<dbReference type="AlphaFoldDB" id="A0A498C549"/>
<dbReference type="Gene3D" id="1.10.287.470">
    <property type="entry name" value="Helix hairpin bin"/>
    <property type="match status" value="1"/>
</dbReference>
<dbReference type="Gene3D" id="2.40.420.20">
    <property type="match status" value="1"/>
</dbReference>
<dbReference type="InterPro" id="IPR058626">
    <property type="entry name" value="MdtA-like_b-barrel"/>
</dbReference>
<dbReference type="Pfam" id="PF25967">
    <property type="entry name" value="RND-MFP_C"/>
    <property type="match status" value="1"/>
</dbReference>
<dbReference type="Pfam" id="PF25876">
    <property type="entry name" value="HH_MFP_RND"/>
    <property type="match status" value="1"/>
</dbReference>
<dbReference type="Proteomes" id="UP000275461">
    <property type="component" value="Unassembled WGS sequence"/>
</dbReference>
<evidence type="ECO:0000313" key="9">
    <source>
        <dbReference type="Proteomes" id="UP000275461"/>
    </source>
</evidence>
<keyword evidence="3" id="KW-0175">Coiled coil</keyword>